<organism evidence="1 2">
    <name type="scientific">Segatella baroniae F0067</name>
    <dbReference type="NCBI Taxonomy" id="1115809"/>
    <lineage>
        <taxon>Bacteria</taxon>
        <taxon>Pseudomonadati</taxon>
        <taxon>Bacteroidota</taxon>
        <taxon>Bacteroidia</taxon>
        <taxon>Bacteroidales</taxon>
        <taxon>Prevotellaceae</taxon>
        <taxon>Segatella</taxon>
    </lineage>
</organism>
<keyword evidence="2" id="KW-1185">Reference proteome</keyword>
<evidence type="ECO:0000313" key="2">
    <source>
        <dbReference type="Proteomes" id="UP000016648"/>
    </source>
</evidence>
<dbReference type="EMBL" id="AWEY01000008">
    <property type="protein sequence ID" value="ERK39973.1"/>
    <property type="molecule type" value="Genomic_DNA"/>
</dbReference>
<protein>
    <submittedName>
        <fullName evidence="1">Uncharacterized protein</fullName>
    </submittedName>
</protein>
<sequence length="39" mass="4312">MPVKGLIWLSKSMATGFPKHSFQKLKAQRLAAESTAVRP</sequence>
<name>U2QF99_9BACT</name>
<reference evidence="1 2" key="1">
    <citation type="submission" date="2013-08" db="EMBL/GenBank/DDBJ databases">
        <authorList>
            <person name="Durkin A.S."/>
            <person name="Haft D.R."/>
            <person name="McCorrison J."/>
            <person name="Torralba M."/>
            <person name="Gillis M."/>
            <person name="Haft D.H."/>
            <person name="Methe B."/>
            <person name="Sutton G."/>
            <person name="Nelson K.E."/>
        </authorList>
    </citation>
    <scope>NUCLEOTIDE SEQUENCE [LARGE SCALE GENOMIC DNA]</scope>
    <source>
        <strain evidence="1 2">F0067</strain>
    </source>
</reference>
<dbReference type="Proteomes" id="UP000016648">
    <property type="component" value="Unassembled WGS sequence"/>
</dbReference>
<gene>
    <name evidence="1" type="ORF">HMPREF9135_0250</name>
</gene>
<dbReference type="AlphaFoldDB" id="U2QF99"/>
<comment type="caution">
    <text evidence="1">The sequence shown here is derived from an EMBL/GenBank/DDBJ whole genome shotgun (WGS) entry which is preliminary data.</text>
</comment>
<accession>U2QF99</accession>
<dbReference type="PATRIC" id="fig|1115809.3.peg.729"/>
<evidence type="ECO:0000313" key="1">
    <source>
        <dbReference type="EMBL" id="ERK39973.1"/>
    </source>
</evidence>
<proteinExistence type="predicted"/>